<organism evidence="7 8">
    <name type="scientific">Frankliniella occidentalis</name>
    <name type="common">Western flower thrips</name>
    <name type="synonym">Euthrips occidentalis</name>
    <dbReference type="NCBI Taxonomy" id="133901"/>
    <lineage>
        <taxon>Eukaryota</taxon>
        <taxon>Metazoa</taxon>
        <taxon>Ecdysozoa</taxon>
        <taxon>Arthropoda</taxon>
        <taxon>Hexapoda</taxon>
        <taxon>Insecta</taxon>
        <taxon>Pterygota</taxon>
        <taxon>Neoptera</taxon>
        <taxon>Paraneoptera</taxon>
        <taxon>Thysanoptera</taxon>
        <taxon>Terebrantia</taxon>
        <taxon>Thripoidea</taxon>
        <taxon>Thripidae</taxon>
        <taxon>Frankliniella</taxon>
    </lineage>
</organism>
<proteinExistence type="inferred from homology"/>
<evidence type="ECO:0000256" key="1">
    <source>
        <dbReference type="ARBA" id="ARBA00004613"/>
    </source>
</evidence>
<accession>A0A9C6U751</accession>
<sequence>MAAPSPLLSALMLVVLATAALAAAVHSSDSDKRLVKFYFYNKDNADQKIGNLIDSDLDKQDILDAGFNPDFPTKLLIHGFANGVGYASMQLPKNAYFKANSSVNVIVLDWEVMPLYPVWVYDVRGVGTRLAETLDFMVENGLLRLDQLHIIGHSLGAHVAGIAGELISSGRIARITGLDPARPLFNMKTIEGRLSKDDADLVDVIHTNAGGLAEITAVGHIDFYPNGGKVQPGCAWDITGACSHGRSYQLLAESIENPKAFPAWKCEDEWEASHLRCDVSDTFALMGEQVQFSEEGAYYLETRGGMTGPFSLSSLDDE</sequence>
<dbReference type="OrthoDB" id="199913at2759"/>
<dbReference type="Pfam" id="PF00151">
    <property type="entry name" value="Lipase"/>
    <property type="match status" value="1"/>
</dbReference>
<dbReference type="Gene3D" id="3.40.50.1820">
    <property type="entry name" value="alpha/beta hydrolase"/>
    <property type="match status" value="1"/>
</dbReference>
<protein>
    <submittedName>
        <fullName evidence="8">Endothelial lipase isoform X4</fullName>
    </submittedName>
</protein>
<dbReference type="GO" id="GO:0005615">
    <property type="term" value="C:extracellular space"/>
    <property type="evidence" value="ECO:0007669"/>
    <property type="project" value="TreeGrafter"/>
</dbReference>
<dbReference type="PANTHER" id="PTHR11610:SF173">
    <property type="entry name" value="LIPASE DOMAIN-CONTAINING PROTEIN-RELATED"/>
    <property type="match status" value="1"/>
</dbReference>
<dbReference type="GO" id="GO:0016042">
    <property type="term" value="P:lipid catabolic process"/>
    <property type="evidence" value="ECO:0007669"/>
    <property type="project" value="TreeGrafter"/>
</dbReference>
<keyword evidence="3" id="KW-0964">Secreted</keyword>
<dbReference type="InterPro" id="IPR000734">
    <property type="entry name" value="TAG_lipase"/>
</dbReference>
<evidence type="ECO:0000256" key="3">
    <source>
        <dbReference type="ARBA" id="ARBA00022525"/>
    </source>
</evidence>
<dbReference type="Proteomes" id="UP000504606">
    <property type="component" value="Unplaced"/>
</dbReference>
<dbReference type="PRINTS" id="PR00821">
    <property type="entry name" value="TAGLIPASE"/>
</dbReference>
<reference evidence="8" key="1">
    <citation type="submission" date="2025-08" db="UniProtKB">
        <authorList>
            <consortium name="RefSeq"/>
        </authorList>
    </citation>
    <scope>IDENTIFICATION</scope>
    <source>
        <tissue evidence="8">Whole organism</tissue>
    </source>
</reference>
<keyword evidence="7" id="KW-1185">Reference proteome</keyword>
<comment type="similarity">
    <text evidence="2 4">Belongs to the AB hydrolase superfamily. Lipase family.</text>
</comment>
<evidence type="ECO:0000256" key="2">
    <source>
        <dbReference type="ARBA" id="ARBA00010701"/>
    </source>
</evidence>
<evidence type="ECO:0000313" key="7">
    <source>
        <dbReference type="Proteomes" id="UP000504606"/>
    </source>
</evidence>
<name>A0A9C6U751_FRAOC</name>
<feature type="chain" id="PRO_5038846262" evidence="5">
    <location>
        <begin position="23"/>
        <end position="318"/>
    </location>
</feature>
<feature type="signal peptide" evidence="5">
    <location>
        <begin position="1"/>
        <end position="22"/>
    </location>
</feature>
<dbReference type="PANTHER" id="PTHR11610">
    <property type="entry name" value="LIPASE"/>
    <property type="match status" value="1"/>
</dbReference>
<feature type="domain" description="Lipase" evidence="6">
    <location>
        <begin position="28"/>
        <end position="302"/>
    </location>
</feature>
<evidence type="ECO:0000259" key="6">
    <source>
        <dbReference type="Pfam" id="PF00151"/>
    </source>
</evidence>
<keyword evidence="5" id="KW-0732">Signal</keyword>
<evidence type="ECO:0000256" key="5">
    <source>
        <dbReference type="SAM" id="SignalP"/>
    </source>
</evidence>
<dbReference type="GO" id="GO:0016298">
    <property type="term" value="F:lipase activity"/>
    <property type="evidence" value="ECO:0007669"/>
    <property type="project" value="InterPro"/>
</dbReference>
<dbReference type="GeneID" id="113204194"/>
<comment type="subcellular location">
    <subcellularLocation>
        <location evidence="1">Secreted</location>
    </subcellularLocation>
</comment>
<evidence type="ECO:0000256" key="4">
    <source>
        <dbReference type="RuleBase" id="RU004262"/>
    </source>
</evidence>
<dbReference type="InterPro" id="IPR029058">
    <property type="entry name" value="AB_hydrolase_fold"/>
</dbReference>
<dbReference type="InterPro" id="IPR033906">
    <property type="entry name" value="Lipase_N"/>
</dbReference>
<dbReference type="CDD" id="cd00707">
    <property type="entry name" value="Pancreat_lipase_like"/>
    <property type="match status" value="1"/>
</dbReference>
<evidence type="ECO:0000313" key="8">
    <source>
        <dbReference type="RefSeq" id="XP_052124209.1"/>
    </source>
</evidence>
<gene>
    <name evidence="8" type="primary">LOC113204194</name>
</gene>
<dbReference type="InterPro" id="IPR013818">
    <property type="entry name" value="Lipase"/>
</dbReference>
<dbReference type="AlphaFoldDB" id="A0A9C6U751"/>
<dbReference type="RefSeq" id="XP_052124209.1">
    <property type="nucleotide sequence ID" value="XM_052268249.1"/>
</dbReference>
<dbReference type="SUPFAM" id="SSF53474">
    <property type="entry name" value="alpha/beta-Hydrolases"/>
    <property type="match status" value="1"/>
</dbReference>
<dbReference type="GO" id="GO:0017171">
    <property type="term" value="F:serine hydrolase activity"/>
    <property type="evidence" value="ECO:0007669"/>
    <property type="project" value="TreeGrafter"/>
</dbReference>